<organism evidence="1 2">
    <name type="scientific">Thelonectria olida</name>
    <dbReference type="NCBI Taxonomy" id="1576542"/>
    <lineage>
        <taxon>Eukaryota</taxon>
        <taxon>Fungi</taxon>
        <taxon>Dikarya</taxon>
        <taxon>Ascomycota</taxon>
        <taxon>Pezizomycotina</taxon>
        <taxon>Sordariomycetes</taxon>
        <taxon>Hypocreomycetidae</taxon>
        <taxon>Hypocreales</taxon>
        <taxon>Nectriaceae</taxon>
        <taxon>Thelonectria</taxon>
    </lineage>
</organism>
<proteinExistence type="predicted"/>
<dbReference type="Proteomes" id="UP000777438">
    <property type="component" value="Unassembled WGS sequence"/>
</dbReference>
<name>A0A9P8W030_9HYPO</name>
<protein>
    <submittedName>
        <fullName evidence="1">Uncharacterized protein</fullName>
    </submittedName>
</protein>
<comment type="caution">
    <text evidence="1">The sequence shown here is derived from an EMBL/GenBank/DDBJ whole genome shotgun (WGS) entry which is preliminary data.</text>
</comment>
<gene>
    <name evidence="1" type="ORF">B0T10DRAFT_462351</name>
</gene>
<reference evidence="1 2" key="1">
    <citation type="journal article" date="2021" name="Nat. Commun.">
        <title>Genetic determinants of endophytism in the Arabidopsis root mycobiome.</title>
        <authorList>
            <person name="Mesny F."/>
            <person name="Miyauchi S."/>
            <person name="Thiergart T."/>
            <person name="Pickel B."/>
            <person name="Atanasova L."/>
            <person name="Karlsson M."/>
            <person name="Huettel B."/>
            <person name="Barry K.W."/>
            <person name="Haridas S."/>
            <person name="Chen C."/>
            <person name="Bauer D."/>
            <person name="Andreopoulos W."/>
            <person name="Pangilinan J."/>
            <person name="LaButti K."/>
            <person name="Riley R."/>
            <person name="Lipzen A."/>
            <person name="Clum A."/>
            <person name="Drula E."/>
            <person name="Henrissat B."/>
            <person name="Kohler A."/>
            <person name="Grigoriev I.V."/>
            <person name="Martin F.M."/>
            <person name="Hacquard S."/>
        </authorList>
    </citation>
    <scope>NUCLEOTIDE SEQUENCE [LARGE SCALE GENOMIC DNA]</scope>
    <source>
        <strain evidence="1 2">MPI-CAGE-CH-0241</strain>
    </source>
</reference>
<dbReference type="AlphaFoldDB" id="A0A9P8W030"/>
<evidence type="ECO:0000313" key="2">
    <source>
        <dbReference type="Proteomes" id="UP000777438"/>
    </source>
</evidence>
<sequence length="176" mass="20154">MQLGLQRYANVCREGHPGCDRPTSLSPVERLLISQAPRLEVLCCSADGLRCVPEMVLWALKELQLTVFGSWPRRLREVMRGLPNLTHFCYWSMNQHGPTPGEIRDALVDHRDTLQVLHLGLDRFALTPKGRILPRYTPYDYTIPTLSDFTQLRTLSLDLTMIYPCTDEKPVYGTLQ</sequence>
<accession>A0A9P8W030</accession>
<keyword evidence="2" id="KW-1185">Reference proteome</keyword>
<dbReference type="EMBL" id="JAGPYM010000018">
    <property type="protein sequence ID" value="KAH6885296.1"/>
    <property type="molecule type" value="Genomic_DNA"/>
</dbReference>
<evidence type="ECO:0000313" key="1">
    <source>
        <dbReference type="EMBL" id="KAH6885296.1"/>
    </source>
</evidence>